<dbReference type="SMART" id="SM00320">
    <property type="entry name" value="WD40"/>
    <property type="match status" value="13"/>
</dbReference>
<dbReference type="Gene3D" id="3.40.50.300">
    <property type="entry name" value="P-loop containing nucleotide triphosphate hydrolases"/>
    <property type="match status" value="1"/>
</dbReference>
<feature type="repeat" description="WD" evidence="3">
    <location>
        <begin position="1292"/>
        <end position="1332"/>
    </location>
</feature>
<dbReference type="InterPro" id="IPR036322">
    <property type="entry name" value="WD40_repeat_dom_sf"/>
</dbReference>
<name>A0ABR4M8R9_9PEZI</name>
<feature type="repeat" description="WD" evidence="3">
    <location>
        <begin position="1040"/>
        <end position="1081"/>
    </location>
</feature>
<sequence>MDTHIHPDFQPPLKILSLDGGSHGLSSLLILEHIAECIQRVEGFGETRKPHEMFDFIGGTGTGGIIAIMLGRLKMTIEQSIQAYKILSEAIYNLEPKTPRTLTSRALLATKLESAFKEMVQSFGACKIWEIARAISTANASLSVKVGRDEQEFVDAKCGYNNPCEVLIAEAKNEFPGREMIILSIGNGVGNVVEISHSKNSVLTASSKVATTAKQTELRLRDKYYNEGYYYRFNVERGLENYSTFPKSRERGVIASHTSNYLRESKYLVAQFVRTFLPLLQYGGQIGCPPRGVHNEADKKCLSDLYMTDPVMDKKNIEDKKGGLLKDCYTWILKHAGYQEFKKDGESRILWIKGDPGKGKTMLLCGILDELEPDPSVVLSYFFCQATGDNQLNTATSVLRGLIYHLAQHNPQLTKHVRQKYDFKGREMFNNAGSFPELCEILRAMLDDPTLKHVILIVDALDECNLDRQRLLDFISIPTRAKWIVSSRNWPDIEESLKDAQQKVKIHLEINQKSVSAAVESYIQLKTDQLAEKKEYHEDMKMAVREHLRSNANGTFLWVALVCQELSNPQTKKWHTLEQLKTFPPGLGPLYGQMLQHIDQSKDAKLCKRILAMALVSYRSLALEELHALVKEAGFLNGEEIETVISLCGSFLAIHGTTIYFVHQSAKDYLLTEAHSKILPSRGIPHQHHIMFERSLGLLRRKLKRDIYSLNSPGYPINKVSTPKRDPLAPIQYSCMFWVDHLLDSTTGVTLSQSENGRVLEFFEDHYLQWLEALSLLQKVPSGSTALQKLEVYLWKCGSRDVREIVMDARRFLLSYAGIIEEAPLQAYISALIFSPTNSLIRQQFSDQELDWIEAKPSVDNDWSACLQTLEGHKEGVTSVVFSNDGQTLASGSYDKTVKIWDANNGRCLRTLKGLGEHVTSMEFANNGQRLISESKDKTVKIWDVTTGICVRSLENHTLQTEPALFSSDGQRLASWPEDVKPKIWDSTSGECLHTLEGHEGQVTSTMFSNDGKQLASWSQGTATTIKVWDPASGTCSHSLDGHEERVTSATFSDNGRRLASGSLDKTVKIWDLTSRSFLHTSEGLDEQMISMMFSQNGQWLASRSKNNTIEIWDTTCGTCRHTFNFYGNYATLMALSNDGERLALVSQDTIVRIWDVTSSTFLQTRESHTLQVTFLVFSNDRQRLASGSLDKTIKIWETIFGTCLHTLRGHDDDLTLLEFSNDGQRLASGSQDNTTKIWDVYSGKCLHTLKGHDENAASVVLLMNERRAALWSPDTTVEIWDVTSGTFVQTLESHPPQVTSMVFSNNGQLASPPLDTTIKIWDATSGEYLHTLGGHNDHVTSVAFSNDGQQIATGFQNATVKIWEANSGKCLGVLEGHKGSVTSVMFSSDGRRLASGSQDKTVRIWDLSSGLHFQSPWLSKLLFSIDPFNQRSLSFHFGALDLDIFPSTEISSTNQSSLPTSTFTIDNLWIMKDGKRIVWLPPGYRPAPLEGSQSVLAHGSKLAVISTSGRVFIIGFKSGSRHWKFESE</sequence>
<feature type="repeat" description="WD" evidence="3">
    <location>
        <begin position="1375"/>
        <end position="1416"/>
    </location>
</feature>
<dbReference type="InterPro" id="IPR007111">
    <property type="entry name" value="NACHT_NTPase"/>
</dbReference>
<gene>
    <name evidence="5" type="ORF">HOO65_100047</name>
</gene>
<reference evidence="5 6" key="1">
    <citation type="submission" date="2020-05" db="EMBL/GenBank/DDBJ databases">
        <title>Ceratocystis lukuohia genome.</title>
        <authorList>
            <person name="Harrington T.C."/>
            <person name="Kim K."/>
            <person name="Mayers C.G."/>
        </authorList>
    </citation>
    <scope>NUCLEOTIDE SEQUENCE [LARGE SCALE GENOMIC DNA]</scope>
    <source>
        <strain evidence="5 6">C4212</strain>
    </source>
</reference>
<dbReference type="CDD" id="cd00200">
    <property type="entry name" value="WD40"/>
    <property type="match status" value="2"/>
</dbReference>
<comment type="caution">
    <text evidence="5">The sequence shown here is derived from an EMBL/GenBank/DDBJ whole genome shotgun (WGS) entry which is preliminary data.</text>
</comment>
<evidence type="ECO:0000259" key="4">
    <source>
        <dbReference type="PROSITE" id="PS50837"/>
    </source>
</evidence>
<dbReference type="EMBL" id="JABSNW010000010">
    <property type="protein sequence ID" value="KAL2884643.1"/>
    <property type="molecule type" value="Genomic_DNA"/>
</dbReference>
<keyword evidence="6" id="KW-1185">Reference proteome</keyword>
<dbReference type="Pfam" id="PF00400">
    <property type="entry name" value="WD40"/>
    <property type="match status" value="10"/>
</dbReference>
<feature type="repeat" description="WD" evidence="3">
    <location>
        <begin position="912"/>
        <end position="953"/>
    </location>
</feature>
<protein>
    <submittedName>
        <fullName evidence="5">Vegetative incompatibility protein HET-E-1</fullName>
    </submittedName>
</protein>
<dbReference type="InterPro" id="IPR027417">
    <property type="entry name" value="P-loop_NTPase"/>
</dbReference>
<dbReference type="InterPro" id="IPR015943">
    <property type="entry name" value="WD40/YVTN_repeat-like_dom_sf"/>
</dbReference>
<dbReference type="InterPro" id="IPR056884">
    <property type="entry name" value="NPHP3-like_N"/>
</dbReference>
<dbReference type="PROSITE" id="PS50837">
    <property type="entry name" value="NACHT"/>
    <property type="match status" value="1"/>
</dbReference>
<proteinExistence type="predicted"/>
<organism evidence="5 6">
    <name type="scientific">Ceratocystis lukuohia</name>
    <dbReference type="NCBI Taxonomy" id="2019550"/>
    <lineage>
        <taxon>Eukaryota</taxon>
        <taxon>Fungi</taxon>
        <taxon>Dikarya</taxon>
        <taxon>Ascomycota</taxon>
        <taxon>Pezizomycotina</taxon>
        <taxon>Sordariomycetes</taxon>
        <taxon>Hypocreomycetidae</taxon>
        <taxon>Microascales</taxon>
        <taxon>Ceratocystidaceae</taxon>
        <taxon>Ceratocystis</taxon>
    </lineage>
</organism>
<dbReference type="RefSeq" id="XP_070855824.1">
    <property type="nucleotide sequence ID" value="XM_071004636.1"/>
</dbReference>
<dbReference type="SUPFAM" id="SSF50978">
    <property type="entry name" value="WD40 repeat-like"/>
    <property type="match status" value="2"/>
</dbReference>
<feature type="repeat" description="WD" evidence="3">
    <location>
        <begin position="1250"/>
        <end position="1291"/>
    </location>
</feature>
<dbReference type="Proteomes" id="UP001610728">
    <property type="component" value="Unassembled WGS sequence"/>
</dbReference>
<evidence type="ECO:0000256" key="2">
    <source>
        <dbReference type="ARBA" id="ARBA00022737"/>
    </source>
</evidence>
<dbReference type="SUPFAM" id="SSF52540">
    <property type="entry name" value="P-loop containing nucleoside triphosphate hydrolases"/>
    <property type="match status" value="1"/>
</dbReference>
<dbReference type="InterPro" id="IPR016035">
    <property type="entry name" value="Acyl_Trfase/lysoPLipase"/>
</dbReference>
<evidence type="ECO:0000256" key="3">
    <source>
        <dbReference type="PROSITE-ProRule" id="PRU00221"/>
    </source>
</evidence>
<dbReference type="InterPro" id="IPR001680">
    <property type="entry name" value="WD40_rpt"/>
</dbReference>
<dbReference type="InterPro" id="IPR019775">
    <property type="entry name" value="WD40_repeat_CS"/>
</dbReference>
<evidence type="ECO:0000313" key="5">
    <source>
        <dbReference type="EMBL" id="KAL2884643.1"/>
    </source>
</evidence>
<keyword evidence="1 3" id="KW-0853">WD repeat</keyword>
<feature type="repeat" description="WD" evidence="3">
    <location>
        <begin position="1208"/>
        <end position="1249"/>
    </location>
</feature>
<dbReference type="PROSITE" id="PS50294">
    <property type="entry name" value="WD_REPEATS_REGION"/>
    <property type="match status" value="8"/>
</dbReference>
<dbReference type="Pfam" id="PF24883">
    <property type="entry name" value="NPHP3_N"/>
    <property type="match status" value="1"/>
</dbReference>
<feature type="repeat" description="WD" evidence="3">
    <location>
        <begin position="954"/>
        <end position="995"/>
    </location>
</feature>
<feature type="repeat" description="WD" evidence="3">
    <location>
        <begin position="1124"/>
        <end position="1165"/>
    </location>
</feature>
<keyword evidence="2" id="KW-0677">Repeat</keyword>
<accession>A0ABR4M8R9</accession>
<dbReference type="PROSITE" id="PS00678">
    <property type="entry name" value="WD_REPEATS_1"/>
    <property type="match status" value="6"/>
</dbReference>
<dbReference type="PRINTS" id="PR00320">
    <property type="entry name" value="GPROTEINBRPT"/>
</dbReference>
<feature type="repeat" description="WD" evidence="3">
    <location>
        <begin position="1082"/>
        <end position="1123"/>
    </location>
</feature>
<feature type="repeat" description="WD" evidence="3">
    <location>
        <begin position="870"/>
        <end position="911"/>
    </location>
</feature>
<feature type="repeat" description="WD" evidence="3">
    <location>
        <begin position="1333"/>
        <end position="1374"/>
    </location>
</feature>
<dbReference type="Gene3D" id="3.40.1090.10">
    <property type="entry name" value="Cytosolic phospholipase A2 catalytic domain"/>
    <property type="match status" value="2"/>
</dbReference>
<dbReference type="PANTHER" id="PTHR19848">
    <property type="entry name" value="WD40 REPEAT PROTEIN"/>
    <property type="match status" value="1"/>
</dbReference>
<evidence type="ECO:0000313" key="6">
    <source>
        <dbReference type="Proteomes" id="UP001610728"/>
    </source>
</evidence>
<feature type="repeat" description="WD" evidence="3">
    <location>
        <begin position="1166"/>
        <end position="1207"/>
    </location>
</feature>
<feature type="domain" description="NACHT" evidence="4">
    <location>
        <begin position="348"/>
        <end position="564"/>
    </location>
</feature>
<dbReference type="SUPFAM" id="SSF52151">
    <property type="entry name" value="FabD/lysophospholipase-like"/>
    <property type="match status" value="1"/>
</dbReference>
<evidence type="ECO:0000256" key="1">
    <source>
        <dbReference type="ARBA" id="ARBA00022574"/>
    </source>
</evidence>
<dbReference type="InterPro" id="IPR020472">
    <property type="entry name" value="WD40_PAC1"/>
</dbReference>
<dbReference type="Gene3D" id="2.130.10.10">
    <property type="entry name" value="YVTN repeat-like/Quinoprotein amine dehydrogenase"/>
    <property type="match status" value="4"/>
</dbReference>
<dbReference type="PANTHER" id="PTHR19848:SF8">
    <property type="entry name" value="F-BOX AND WD REPEAT DOMAIN CONTAINING 7"/>
    <property type="match status" value="1"/>
</dbReference>
<dbReference type="GeneID" id="98121616"/>
<dbReference type="PROSITE" id="PS50082">
    <property type="entry name" value="WD_REPEATS_2"/>
    <property type="match status" value="12"/>
</dbReference>